<keyword evidence="3" id="KW-1185">Reference proteome</keyword>
<evidence type="ECO:0000313" key="3">
    <source>
        <dbReference type="Proteomes" id="UP000076154"/>
    </source>
</evidence>
<name>A0A369JB00_HYPMA</name>
<dbReference type="AlphaFoldDB" id="A0A369JB00"/>
<proteinExistence type="predicted"/>
<organism evidence="2 3">
    <name type="scientific">Hypsizygus marmoreus</name>
    <name type="common">White beech mushroom</name>
    <name type="synonym">Agaricus marmoreus</name>
    <dbReference type="NCBI Taxonomy" id="39966"/>
    <lineage>
        <taxon>Eukaryota</taxon>
        <taxon>Fungi</taxon>
        <taxon>Dikarya</taxon>
        <taxon>Basidiomycota</taxon>
        <taxon>Agaricomycotina</taxon>
        <taxon>Agaricomycetes</taxon>
        <taxon>Agaricomycetidae</taxon>
        <taxon>Agaricales</taxon>
        <taxon>Tricholomatineae</taxon>
        <taxon>Lyophyllaceae</taxon>
        <taxon>Hypsizygus</taxon>
    </lineage>
</organism>
<protein>
    <submittedName>
        <fullName evidence="2">Uncharacterized protein</fullName>
    </submittedName>
</protein>
<dbReference type="Proteomes" id="UP000076154">
    <property type="component" value="Unassembled WGS sequence"/>
</dbReference>
<dbReference type="EMBL" id="LUEZ02000080">
    <property type="protein sequence ID" value="RDB19271.1"/>
    <property type="molecule type" value="Genomic_DNA"/>
</dbReference>
<gene>
    <name evidence="2" type="ORF">Hypma_013726</name>
</gene>
<reference evidence="2" key="1">
    <citation type="submission" date="2018-04" db="EMBL/GenBank/DDBJ databases">
        <title>Whole genome sequencing of Hypsizygus marmoreus.</title>
        <authorList>
            <person name="Choi I.-G."/>
            <person name="Min B."/>
            <person name="Kim J.-G."/>
            <person name="Kim S."/>
            <person name="Oh Y.-L."/>
            <person name="Kong W.-S."/>
            <person name="Park H."/>
            <person name="Jeong J."/>
            <person name="Song E.-S."/>
        </authorList>
    </citation>
    <scope>NUCLEOTIDE SEQUENCE [LARGE SCALE GENOMIC DNA]</scope>
    <source>
        <strain evidence="2">51987-8</strain>
    </source>
</reference>
<comment type="caution">
    <text evidence="2">The sequence shown here is derived from an EMBL/GenBank/DDBJ whole genome shotgun (WGS) entry which is preliminary data.</text>
</comment>
<evidence type="ECO:0000313" key="2">
    <source>
        <dbReference type="EMBL" id="RDB19271.1"/>
    </source>
</evidence>
<dbReference type="InParanoid" id="A0A369JB00"/>
<sequence>MLEENMDDAHTAHRCNEASPPTQLVGVQIRRRSISELSTSSKTGKLHREASVVVSAEPGAIPGDDRLCMGPKRSDDHSSLECANGIHEDHLRLQLQNSIESSSNLHSAAARDSMLCIDGLIVTPFPGVLLGDWPEYSQSDPRSIHSHTSCPCCFGRRKHF</sequence>
<feature type="region of interest" description="Disordered" evidence="1">
    <location>
        <begin position="1"/>
        <end position="21"/>
    </location>
</feature>
<evidence type="ECO:0000256" key="1">
    <source>
        <dbReference type="SAM" id="MobiDB-lite"/>
    </source>
</evidence>
<accession>A0A369JB00</accession>
<feature type="compositionally biased region" description="Basic and acidic residues" evidence="1">
    <location>
        <begin position="7"/>
        <end position="16"/>
    </location>
</feature>